<dbReference type="RefSeq" id="WP_279951776.1">
    <property type="nucleotide sequence ID" value="NZ_BAABEN010000049.1"/>
</dbReference>
<proteinExistence type="predicted"/>
<organism evidence="2 3">
    <name type="scientific">Streptomyces chitinivorans</name>
    <dbReference type="NCBI Taxonomy" id="1257027"/>
    <lineage>
        <taxon>Bacteria</taxon>
        <taxon>Bacillati</taxon>
        <taxon>Actinomycetota</taxon>
        <taxon>Actinomycetes</taxon>
        <taxon>Kitasatosporales</taxon>
        <taxon>Streptomycetaceae</taxon>
        <taxon>Streptomyces</taxon>
    </lineage>
</organism>
<accession>A0ABW7HSN5</accession>
<evidence type="ECO:0000256" key="1">
    <source>
        <dbReference type="SAM" id="MobiDB-lite"/>
    </source>
</evidence>
<feature type="compositionally biased region" description="Basic and acidic residues" evidence="1">
    <location>
        <begin position="10"/>
        <end position="29"/>
    </location>
</feature>
<dbReference type="Proteomes" id="UP001607069">
    <property type="component" value="Unassembled WGS sequence"/>
</dbReference>
<evidence type="ECO:0000313" key="3">
    <source>
        <dbReference type="Proteomes" id="UP001607069"/>
    </source>
</evidence>
<comment type="caution">
    <text evidence="2">The sequence shown here is derived from an EMBL/GenBank/DDBJ whole genome shotgun (WGS) entry which is preliminary data.</text>
</comment>
<name>A0ABW7HSN5_9ACTN</name>
<feature type="region of interest" description="Disordered" evidence="1">
    <location>
        <begin position="1"/>
        <end position="67"/>
    </location>
</feature>
<evidence type="ECO:0000313" key="2">
    <source>
        <dbReference type="EMBL" id="MFH0248882.1"/>
    </source>
</evidence>
<protein>
    <submittedName>
        <fullName evidence="2">Uncharacterized protein</fullName>
    </submittedName>
</protein>
<keyword evidence="3" id="KW-1185">Reference proteome</keyword>
<sequence>MTVRAVRGAVRLDRGTAGREAGRADERASRPLTGVPERGVPTAGDRPTAALGPRGGLPAAPRRGVAR</sequence>
<reference evidence="2 3" key="1">
    <citation type="submission" date="2024-10" db="EMBL/GenBank/DDBJ databases">
        <authorList>
            <person name="Cho J.-C."/>
        </authorList>
    </citation>
    <scope>NUCLEOTIDE SEQUENCE [LARGE SCALE GENOMIC DNA]</scope>
    <source>
        <strain evidence="2 3">KCTC29696</strain>
    </source>
</reference>
<feature type="compositionally biased region" description="Low complexity" evidence="1">
    <location>
        <begin position="47"/>
        <end position="67"/>
    </location>
</feature>
<gene>
    <name evidence="2" type="ORF">ACG5V6_11720</name>
</gene>
<dbReference type="EMBL" id="JBIHMK010000036">
    <property type="protein sequence ID" value="MFH0248882.1"/>
    <property type="molecule type" value="Genomic_DNA"/>
</dbReference>